<gene>
    <name evidence="3" type="ORF">EZS28_015388</name>
</gene>
<comment type="caution">
    <text evidence="3">The sequence shown here is derived from an EMBL/GenBank/DDBJ whole genome shotgun (WGS) entry which is preliminary data.</text>
</comment>
<dbReference type="InterPro" id="IPR002818">
    <property type="entry name" value="DJ-1/PfpI"/>
</dbReference>
<name>A0A5J4W3I4_9EUKA</name>
<dbReference type="Gene3D" id="3.40.50.880">
    <property type="match status" value="1"/>
</dbReference>
<dbReference type="NCBIfam" id="TIGR01383">
    <property type="entry name" value="not_thiJ"/>
    <property type="match status" value="1"/>
</dbReference>
<accession>A0A5J4W3I4</accession>
<dbReference type="SUPFAM" id="SSF52317">
    <property type="entry name" value="Class I glutamine amidotransferase-like"/>
    <property type="match status" value="1"/>
</dbReference>
<organism evidence="3 4">
    <name type="scientific">Streblomastix strix</name>
    <dbReference type="NCBI Taxonomy" id="222440"/>
    <lineage>
        <taxon>Eukaryota</taxon>
        <taxon>Metamonada</taxon>
        <taxon>Preaxostyla</taxon>
        <taxon>Oxymonadida</taxon>
        <taxon>Streblomastigidae</taxon>
        <taxon>Streblomastix</taxon>
    </lineage>
</organism>
<dbReference type="InterPro" id="IPR029062">
    <property type="entry name" value="Class_I_gatase-like"/>
</dbReference>
<protein>
    <submittedName>
        <fullName evidence="3">Putative Chaperone protein YajL</fullName>
    </submittedName>
</protein>
<keyword evidence="1" id="KW-0677">Repeat</keyword>
<dbReference type="PANTHER" id="PTHR48094:SF12">
    <property type="entry name" value="PARKINSON DISEASE PROTEIN 7 HOMOLOG"/>
    <property type="match status" value="1"/>
</dbReference>
<evidence type="ECO:0000313" key="4">
    <source>
        <dbReference type="Proteomes" id="UP000324800"/>
    </source>
</evidence>
<dbReference type="CDD" id="cd03135">
    <property type="entry name" value="GATase1_DJ-1"/>
    <property type="match status" value="1"/>
</dbReference>
<proteinExistence type="predicted"/>
<feature type="domain" description="DJ-1/PfpI" evidence="2">
    <location>
        <begin position="3"/>
        <end position="165"/>
    </location>
</feature>
<evidence type="ECO:0000313" key="3">
    <source>
        <dbReference type="EMBL" id="KAA6389089.1"/>
    </source>
</evidence>
<dbReference type="OrthoDB" id="543156at2759"/>
<reference evidence="3 4" key="1">
    <citation type="submission" date="2019-03" db="EMBL/GenBank/DDBJ databases">
        <title>Single cell metagenomics reveals metabolic interactions within the superorganism composed of flagellate Streblomastix strix and complex community of Bacteroidetes bacteria on its surface.</title>
        <authorList>
            <person name="Treitli S.C."/>
            <person name="Kolisko M."/>
            <person name="Husnik F."/>
            <person name="Keeling P."/>
            <person name="Hampl V."/>
        </authorList>
    </citation>
    <scope>NUCLEOTIDE SEQUENCE [LARGE SCALE GENOMIC DNA]</scope>
    <source>
        <strain evidence="3">ST1C</strain>
    </source>
</reference>
<dbReference type="Proteomes" id="UP000324800">
    <property type="component" value="Unassembled WGS sequence"/>
</dbReference>
<dbReference type="AlphaFoldDB" id="A0A5J4W3I4"/>
<sequence>MVKILIPLFTKVEEIESLTIIDLLRRAGANVVTASIEAKKQVKGGQGVLIEADQLLKDVLSDKTFDGIVLPGGPGTSAMGNCEPLLNLIKEHAATHGHLVAAICAAPTILGKAGVLANKKATCYPGMEGGLNAKQFVAEKVVIDGDIITSRGPGTAFEFSLTLIERLFGKEKRAQIAQGTVYL</sequence>
<dbReference type="PANTHER" id="PTHR48094">
    <property type="entry name" value="PROTEIN/NUCLEIC ACID DEGLYCASE DJ-1-RELATED"/>
    <property type="match status" value="1"/>
</dbReference>
<dbReference type="Pfam" id="PF01965">
    <property type="entry name" value="DJ-1_PfpI"/>
    <property type="match status" value="1"/>
</dbReference>
<evidence type="ECO:0000259" key="2">
    <source>
        <dbReference type="Pfam" id="PF01965"/>
    </source>
</evidence>
<dbReference type="FunFam" id="3.40.50.880:FF:000015">
    <property type="entry name" value="Protein DJ-1 homolog C"/>
    <property type="match status" value="1"/>
</dbReference>
<dbReference type="GO" id="GO:0005737">
    <property type="term" value="C:cytoplasm"/>
    <property type="evidence" value="ECO:0007669"/>
    <property type="project" value="UniProtKB-ARBA"/>
</dbReference>
<dbReference type="InterPro" id="IPR006287">
    <property type="entry name" value="DJ-1"/>
</dbReference>
<dbReference type="InterPro" id="IPR050325">
    <property type="entry name" value="Prot/Nucl_acid_deglycase"/>
</dbReference>
<evidence type="ECO:0000256" key="1">
    <source>
        <dbReference type="ARBA" id="ARBA00022737"/>
    </source>
</evidence>
<dbReference type="EMBL" id="SNRW01003718">
    <property type="protein sequence ID" value="KAA6389089.1"/>
    <property type="molecule type" value="Genomic_DNA"/>
</dbReference>